<evidence type="ECO:0000256" key="7">
    <source>
        <dbReference type="ARBA" id="ARBA00038477"/>
    </source>
</evidence>
<keyword evidence="3 8" id="KW-0812">Transmembrane</keyword>
<feature type="transmembrane region" description="Helical" evidence="9">
    <location>
        <begin position="55"/>
        <end position="75"/>
    </location>
</feature>
<dbReference type="OrthoDB" id="1735909at2759"/>
<keyword evidence="11" id="KW-1185">Reference proteome</keyword>
<evidence type="ECO:0008006" key="12">
    <source>
        <dbReference type="Google" id="ProtNLM"/>
    </source>
</evidence>
<keyword evidence="6 9" id="KW-0472">Membrane</keyword>
<evidence type="ECO:0000256" key="2">
    <source>
        <dbReference type="ARBA" id="ARBA00022448"/>
    </source>
</evidence>
<dbReference type="AlphaFoldDB" id="A0A5N6KZP6"/>
<dbReference type="InterPro" id="IPR023271">
    <property type="entry name" value="Aquaporin-like"/>
</dbReference>
<keyword evidence="2 8" id="KW-0813">Transport</keyword>
<comment type="caution">
    <text evidence="10">The sequence shown here is derived from an EMBL/GenBank/DDBJ whole genome shotgun (WGS) entry which is preliminary data.</text>
</comment>
<dbReference type="SUPFAM" id="SSF81338">
    <property type="entry name" value="Aquaporin-like"/>
    <property type="match status" value="1"/>
</dbReference>
<dbReference type="GO" id="GO:0015250">
    <property type="term" value="F:water channel activity"/>
    <property type="evidence" value="ECO:0007669"/>
    <property type="project" value="TreeGrafter"/>
</dbReference>
<dbReference type="GO" id="GO:0016020">
    <property type="term" value="C:membrane"/>
    <property type="evidence" value="ECO:0007669"/>
    <property type="project" value="UniProtKB-SubCell"/>
</dbReference>
<protein>
    <recommendedName>
        <fullName evidence="12">Aquaporin</fullName>
    </recommendedName>
</protein>
<keyword evidence="5 9" id="KW-1133">Transmembrane helix</keyword>
<evidence type="ECO:0000313" key="10">
    <source>
        <dbReference type="EMBL" id="KAB8388302.1"/>
    </source>
</evidence>
<evidence type="ECO:0000256" key="1">
    <source>
        <dbReference type="ARBA" id="ARBA00004141"/>
    </source>
</evidence>
<dbReference type="Gene3D" id="1.20.1080.10">
    <property type="entry name" value="Glycerol uptake facilitator protein"/>
    <property type="match status" value="1"/>
</dbReference>
<keyword evidence="4" id="KW-0677">Repeat</keyword>
<dbReference type="PANTHER" id="PTHR45665:SF54">
    <property type="entry name" value="AQUAPORIN TIP1-1"/>
    <property type="match status" value="1"/>
</dbReference>
<evidence type="ECO:0000256" key="9">
    <source>
        <dbReference type="SAM" id="Phobius"/>
    </source>
</evidence>
<gene>
    <name evidence="10" type="ORF">FH972_024776</name>
</gene>
<sequence length="101" mass="11001">MPFRTIHIGRLEELTHPDNLKAALAEFILTLIFVFVGEGSGMAFNKLTDNASTTLARLMAAALAHAFSLFVPVSVSTNISDSHVNPTVTFGFFVDGLPRYM</sequence>
<evidence type="ECO:0000256" key="5">
    <source>
        <dbReference type="ARBA" id="ARBA00022989"/>
    </source>
</evidence>
<dbReference type="PRINTS" id="PR00783">
    <property type="entry name" value="MINTRINSICP"/>
</dbReference>
<dbReference type="Pfam" id="PF00230">
    <property type="entry name" value="MIP"/>
    <property type="match status" value="1"/>
</dbReference>
<evidence type="ECO:0000256" key="3">
    <source>
        <dbReference type="ARBA" id="ARBA00022692"/>
    </source>
</evidence>
<name>A0A5N6KZP6_9ROSI</name>
<organism evidence="10 11">
    <name type="scientific">Carpinus fangiana</name>
    <dbReference type="NCBI Taxonomy" id="176857"/>
    <lineage>
        <taxon>Eukaryota</taxon>
        <taxon>Viridiplantae</taxon>
        <taxon>Streptophyta</taxon>
        <taxon>Embryophyta</taxon>
        <taxon>Tracheophyta</taxon>
        <taxon>Spermatophyta</taxon>
        <taxon>Magnoliopsida</taxon>
        <taxon>eudicotyledons</taxon>
        <taxon>Gunneridae</taxon>
        <taxon>Pentapetalae</taxon>
        <taxon>rosids</taxon>
        <taxon>fabids</taxon>
        <taxon>Fagales</taxon>
        <taxon>Betulaceae</taxon>
        <taxon>Carpinus</taxon>
    </lineage>
</organism>
<dbReference type="Proteomes" id="UP000327013">
    <property type="component" value="Unassembled WGS sequence"/>
</dbReference>
<dbReference type="PROSITE" id="PS00221">
    <property type="entry name" value="MIP"/>
    <property type="match status" value="1"/>
</dbReference>
<dbReference type="InterPro" id="IPR022357">
    <property type="entry name" value="MIP_CS"/>
</dbReference>
<comment type="similarity">
    <text evidence="7">Belongs to the MIP/aquaporin (TC 1.A.8) family. TIP (TC 1.A.8.10) subfamily.</text>
</comment>
<dbReference type="InterPro" id="IPR034294">
    <property type="entry name" value="Aquaporin_transptr"/>
</dbReference>
<dbReference type="InterPro" id="IPR000425">
    <property type="entry name" value="MIP"/>
</dbReference>
<dbReference type="PANTHER" id="PTHR45665">
    <property type="entry name" value="AQUAPORIN-8"/>
    <property type="match status" value="1"/>
</dbReference>
<evidence type="ECO:0000256" key="6">
    <source>
        <dbReference type="ARBA" id="ARBA00023136"/>
    </source>
</evidence>
<evidence type="ECO:0000256" key="4">
    <source>
        <dbReference type="ARBA" id="ARBA00022737"/>
    </source>
</evidence>
<accession>A0A5N6KZP6</accession>
<evidence type="ECO:0000256" key="8">
    <source>
        <dbReference type="RuleBase" id="RU000477"/>
    </source>
</evidence>
<comment type="subcellular location">
    <subcellularLocation>
        <location evidence="1">Membrane</location>
        <topology evidence="1">Multi-pass membrane protein</topology>
    </subcellularLocation>
</comment>
<evidence type="ECO:0000313" key="11">
    <source>
        <dbReference type="Proteomes" id="UP000327013"/>
    </source>
</evidence>
<proteinExistence type="inferred from homology"/>
<dbReference type="EMBL" id="VIBQ01000024">
    <property type="protein sequence ID" value="KAB8388302.1"/>
    <property type="molecule type" value="Genomic_DNA"/>
</dbReference>
<feature type="transmembrane region" description="Helical" evidence="9">
    <location>
        <begin position="20"/>
        <end position="43"/>
    </location>
</feature>
<reference evidence="10 11" key="1">
    <citation type="submission" date="2019-06" db="EMBL/GenBank/DDBJ databases">
        <title>A chromosomal-level reference genome of Carpinus fangiana (Coryloideae, Betulaceae).</title>
        <authorList>
            <person name="Yang X."/>
            <person name="Wang Z."/>
            <person name="Zhang L."/>
            <person name="Hao G."/>
            <person name="Liu J."/>
            <person name="Yang Y."/>
        </authorList>
    </citation>
    <scope>NUCLEOTIDE SEQUENCE [LARGE SCALE GENOMIC DNA]</scope>
    <source>
        <strain evidence="10">Cfa_2016G</strain>
        <tissue evidence="10">Leaf</tissue>
    </source>
</reference>